<name>A0A0P7ZCL7_9EURY</name>
<accession>A0A0P7ZCL7</accession>
<feature type="region of interest" description="Disordered" evidence="1">
    <location>
        <begin position="124"/>
        <end position="156"/>
    </location>
</feature>
<sequence>MGMNFRRIGTFVKEKINKKIVEFKEEQKFKQELDERLKQERRTAALNNTSKIAKIEADRKLQEIRSGKQQSGGILNGIRDWNDSMNQQAQNDLSNMFGGGSGANKKSQGGIFSGFGVSDADRRMLGMPSAKKEPSASHKSNKKKHRGGGTTIIIRK</sequence>
<gene>
    <name evidence="2" type="ORF">MPEBLZ_04260</name>
</gene>
<reference evidence="2 3" key="1">
    <citation type="submission" date="2015-09" db="EMBL/GenBank/DDBJ databases">
        <title>A metagenomics-based metabolic model of nitrate-dependent anaerobic oxidation of methane by Methanoperedens-like archaea.</title>
        <authorList>
            <person name="Arshad A."/>
            <person name="Speth D.R."/>
            <person name="De Graaf R.M."/>
            <person name="Op Den Camp H.J."/>
            <person name="Jetten M.S."/>
            <person name="Welte C.U."/>
        </authorList>
    </citation>
    <scope>NUCLEOTIDE SEQUENCE [LARGE SCALE GENOMIC DNA]</scope>
</reference>
<dbReference type="Proteomes" id="UP000050360">
    <property type="component" value="Unassembled WGS sequence"/>
</dbReference>
<comment type="caution">
    <text evidence="2">The sequence shown here is derived from an EMBL/GenBank/DDBJ whole genome shotgun (WGS) entry which is preliminary data.</text>
</comment>
<organism evidence="2 3">
    <name type="scientific">Candidatus Methanoperedens nitratireducens</name>
    <dbReference type="NCBI Taxonomy" id="1392998"/>
    <lineage>
        <taxon>Archaea</taxon>
        <taxon>Methanobacteriati</taxon>
        <taxon>Methanobacteriota</taxon>
        <taxon>Stenosarchaea group</taxon>
        <taxon>Methanomicrobia</taxon>
        <taxon>Methanosarcinales</taxon>
        <taxon>ANME-2 cluster</taxon>
        <taxon>Candidatus Methanoperedentaceae</taxon>
        <taxon>Candidatus Methanoperedens</taxon>
    </lineage>
</organism>
<protein>
    <submittedName>
        <fullName evidence="2">Uncharacterized protein</fullName>
    </submittedName>
</protein>
<feature type="compositionally biased region" description="Basic and acidic residues" evidence="1">
    <location>
        <begin position="124"/>
        <end position="136"/>
    </location>
</feature>
<dbReference type="EMBL" id="LKCM01000414">
    <property type="protein sequence ID" value="KPQ41204.1"/>
    <property type="molecule type" value="Genomic_DNA"/>
</dbReference>
<proteinExistence type="predicted"/>
<evidence type="ECO:0000256" key="1">
    <source>
        <dbReference type="SAM" id="MobiDB-lite"/>
    </source>
</evidence>
<dbReference type="AlphaFoldDB" id="A0A0P7ZCL7"/>
<evidence type="ECO:0000313" key="3">
    <source>
        <dbReference type="Proteomes" id="UP000050360"/>
    </source>
</evidence>
<evidence type="ECO:0000313" key="2">
    <source>
        <dbReference type="EMBL" id="KPQ41204.1"/>
    </source>
</evidence>